<feature type="transmembrane region" description="Helical" evidence="1">
    <location>
        <begin position="135"/>
        <end position="154"/>
    </location>
</feature>
<dbReference type="EMBL" id="FLQU01000675">
    <property type="protein sequence ID" value="SBS89070.1"/>
    <property type="molecule type" value="Genomic_DNA"/>
</dbReference>
<sequence>MVQGKSQKQEIFNKFETSDFDNTPNTLGFLNDLQKHNEDLYKIGCSLEKAYKYADSFYYTNKDKHYYVCNYMNEWINKKKINYIYKGNKCENSAIWDEYIEVLWQNLGDYEERNHWCVRTPIKHGCSFSSPGKTVFPLCFTIFVIVTVIFFVLYKFRTVQTVFYNLINKKGKKQINVYEDLLGYLGMYRKNDVHYEESRGINMLYHSS</sequence>
<protein>
    <submittedName>
        <fullName evidence="2">PIR Superfamily Protein</fullName>
    </submittedName>
</protein>
<evidence type="ECO:0000313" key="2">
    <source>
        <dbReference type="EMBL" id="SBS89070.1"/>
    </source>
</evidence>
<name>A0A1A8W7T4_PLAOA</name>
<gene>
    <name evidence="2" type="ORF">POVCU2_0052120</name>
</gene>
<accession>A0A1A8W7T4</accession>
<dbReference type="VEuPathDB" id="PlasmoDB:PocGH01_00100400"/>
<dbReference type="Proteomes" id="UP000078560">
    <property type="component" value="Unassembled WGS sequence"/>
</dbReference>
<keyword evidence="1" id="KW-0812">Transmembrane</keyword>
<reference evidence="3" key="1">
    <citation type="submission" date="2016-05" db="EMBL/GenBank/DDBJ databases">
        <authorList>
            <person name="Naeem Raeece"/>
        </authorList>
    </citation>
    <scope>NUCLEOTIDE SEQUENCE [LARGE SCALE GENOMIC DNA]</scope>
</reference>
<keyword evidence="1" id="KW-1133">Transmembrane helix</keyword>
<dbReference type="AlphaFoldDB" id="A0A1A8W7T4"/>
<evidence type="ECO:0000256" key="1">
    <source>
        <dbReference type="SAM" id="Phobius"/>
    </source>
</evidence>
<proteinExistence type="predicted"/>
<keyword evidence="1" id="KW-0472">Membrane</keyword>
<organism evidence="2 3">
    <name type="scientific">Plasmodium ovale curtisi</name>
    <dbReference type="NCBI Taxonomy" id="864141"/>
    <lineage>
        <taxon>Eukaryota</taxon>
        <taxon>Sar</taxon>
        <taxon>Alveolata</taxon>
        <taxon>Apicomplexa</taxon>
        <taxon>Aconoidasida</taxon>
        <taxon>Haemosporida</taxon>
        <taxon>Plasmodiidae</taxon>
        <taxon>Plasmodium</taxon>
        <taxon>Plasmodium (Plasmodium)</taxon>
    </lineage>
</organism>
<evidence type="ECO:0000313" key="3">
    <source>
        <dbReference type="Proteomes" id="UP000078560"/>
    </source>
</evidence>